<gene>
    <name evidence="2" type="ORF">EDB95_5123</name>
</gene>
<dbReference type="OrthoDB" id="6989522at2"/>
<proteinExistence type="predicted"/>
<dbReference type="Pfam" id="PF09346">
    <property type="entry name" value="SMI1_KNR4"/>
    <property type="match status" value="1"/>
</dbReference>
<keyword evidence="3" id="KW-1185">Reference proteome</keyword>
<sequence length="201" mass="23268">MSNISRFLDELLQQLIKSGSPLANELQAGIDKSAIETEVSKFEIALPEEVYDLYSWRNGLNSDYLESNKLGALELFRLAVFPPFEVAMEDYEQYSQKNVYWEKEMFPLFGSGGGDYYLINCGQNSEEKGMIFYYSPSNYEFDGSISIFDSLETLIQSVTVCYEERAYWFGSDRYLEIDYTIEAEICQARNPLSAYWRLDKS</sequence>
<dbReference type="AlphaFoldDB" id="A0A4R8DJB3"/>
<accession>A0A4R8DJB3</accession>
<evidence type="ECO:0000259" key="1">
    <source>
        <dbReference type="Pfam" id="PF09346"/>
    </source>
</evidence>
<dbReference type="InterPro" id="IPR037883">
    <property type="entry name" value="Knr4/Smi1-like_sf"/>
</dbReference>
<comment type="caution">
    <text evidence="2">The sequence shown here is derived from an EMBL/GenBank/DDBJ whole genome shotgun (WGS) entry which is preliminary data.</text>
</comment>
<evidence type="ECO:0000313" key="3">
    <source>
        <dbReference type="Proteomes" id="UP000294498"/>
    </source>
</evidence>
<evidence type="ECO:0000313" key="2">
    <source>
        <dbReference type="EMBL" id="TDW97276.1"/>
    </source>
</evidence>
<protein>
    <submittedName>
        <fullName evidence="2">SMI1/KNR4 family protein SUKH-1</fullName>
    </submittedName>
</protein>
<dbReference type="RefSeq" id="WP_133999226.1">
    <property type="nucleotide sequence ID" value="NZ_SODV01000002.1"/>
</dbReference>
<dbReference type="Gene3D" id="3.40.1580.10">
    <property type="entry name" value="SMI1/KNR4-like"/>
    <property type="match status" value="1"/>
</dbReference>
<dbReference type="SUPFAM" id="SSF160631">
    <property type="entry name" value="SMI1/KNR4-like"/>
    <property type="match status" value="1"/>
</dbReference>
<dbReference type="EMBL" id="SODV01000002">
    <property type="protein sequence ID" value="TDW97276.1"/>
    <property type="molecule type" value="Genomic_DNA"/>
</dbReference>
<dbReference type="Proteomes" id="UP000294498">
    <property type="component" value="Unassembled WGS sequence"/>
</dbReference>
<dbReference type="InterPro" id="IPR018958">
    <property type="entry name" value="Knr4/Smi1-like_dom"/>
</dbReference>
<organism evidence="2 3">
    <name type="scientific">Dinghuibacter silviterrae</name>
    <dbReference type="NCBI Taxonomy" id="1539049"/>
    <lineage>
        <taxon>Bacteria</taxon>
        <taxon>Pseudomonadati</taxon>
        <taxon>Bacteroidota</taxon>
        <taxon>Chitinophagia</taxon>
        <taxon>Chitinophagales</taxon>
        <taxon>Chitinophagaceae</taxon>
        <taxon>Dinghuibacter</taxon>
    </lineage>
</organism>
<reference evidence="2 3" key="1">
    <citation type="submission" date="2019-03" db="EMBL/GenBank/DDBJ databases">
        <title>Genomic Encyclopedia of Type Strains, Phase IV (KMG-IV): sequencing the most valuable type-strain genomes for metagenomic binning, comparative biology and taxonomic classification.</title>
        <authorList>
            <person name="Goeker M."/>
        </authorList>
    </citation>
    <scope>NUCLEOTIDE SEQUENCE [LARGE SCALE GENOMIC DNA]</scope>
    <source>
        <strain evidence="2 3">DSM 100059</strain>
    </source>
</reference>
<feature type="domain" description="Knr4/Smi1-like" evidence="1">
    <location>
        <begin position="40"/>
        <end position="156"/>
    </location>
</feature>
<name>A0A4R8DJB3_9BACT</name>